<gene>
    <name evidence="1" type="ORF">M0R45_006334</name>
</gene>
<organism evidence="1 2">
    <name type="scientific">Rubus argutus</name>
    <name type="common">Southern blackberry</name>
    <dbReference type="NCBI Taxonomy" id="59490"/>
    <lineage>
        <taxon>Eukaryota</taxon>
        <taxon>Viridiplantae</taxon>
        <taxon>Streptophyta</taxon>
        <taxon>Embryophyta</taxon>
        <taxon>Tracheophyta</taxon>
        <taxon>Spermatophyta</taxon>
        <taxon>Magnoliopsida</taxon>
        <taxon>eudicotyledons</taxon>
        <taxon>Gunneridae</taxon>
        <taxon>Pentapetalae</taxon>
        <taxon>rosids</taxon>
        <taxon>fabids</taxon>
        <taxon>Rosales</taxon>
        <taxon>Rosaceae</taxon>
        <taxon>Rosoideae</taxon>
        <taxon>Rosoideae incertae sedis</taxon>
        <taxon>Rubus</taxon>
    </lineage>
</organism>
<dbReference type="AlphaFoldDB" id="A0AAW1YQ78"/>
<comment type="caution">
    <text evidence="1">The sequence shown here is derived from an EMBL/GenBank/DDBJ whole genome shotgun (WGS) entry which is preliminary data.</text>
</comment>
<proteinExistence type="predicted"/>
<reference evidence="1 2" key="1">
    <citation type="journal article" date="2023" name="G3 (Bethesda)">
        <title>A chromosome-length genome assembly and annotation of blackberry (Rubus argutus, cv. 'Hillquist').</title>
        <authorList>
            <person name="Bruna T."/>
            <person name="Aryal R."/>
            <person name="Dudchenko O."/>
            <person name="Sargent D.J."/>
            <person name="Mead D."/>
            <person name="Buti M."/>
            <person name="Cavallini A."/>
            <person name="Hytonen T."/>
            <person name="Andres J."/>
            <person name="Pham M."/>
            <person name="Weisz D."/>
            <person name="Mascagni F."/>
            <person name="Usai G."/>
            <person name="Natali L."/>
            <person name="Bassil N."/>
            <person name="Fernandez G.E."/>
            <person name="Lomsadze A."/>
            <person name="Armour M."/>
            <person name="Olukolu B."/>
            <person name="Poorten T."/>
            <person name="Britton C."/>
            <person name="Davik J."/>
            <person name="Ashrafi H."/>
            <person name="Aiden E.L."/>
            <person name="Borodovsky M."/>
            <person name="Worthington M."/>
        </authorList>
    </citation>
    <scope>NUCLEOTIDE SEQUENCE [LARGE SCALE GENOMIC DNA]</scope>
    <source>
        <strain evidence="1">PI 553951</strain>
    </source>
</reference>
<sequence>MRVGISGAGMEAPAKGDAAWRSRRRNLGSDGFDSGGVAQAGWAWTEQALSENGIDGGFVVVAWLTSSLPSLVPLFFSFSLIGPSSLSISPLFFSVPVFSLTQGCSAGGRDSTTVSGWACSSRLCLMGIAAERNSDAGVVVFSSPCR</sequence>
<dbReference type="EMBL" id="JBEDUW010000001">
    <property type="protein sequence ID" value="KAK9950868.1"/>
    <property type="molecule type" value="Genomic_DNA"/>
</dbReference>
<accession>A0AAW1YQ78</accession>
<evidence type="ECO:0000313" key="2">
    <source>
        <dbReference type="Proteomes" id="UP001457282"/>
    </source>
</evidence>
<protein>
    <submittedName>
        <fullName evidence="1">Uncharacterized protein</fullName>
    </submittedName>
</protein>
<evidence type="ECO:0000313" key="1">
    <source>
        <dbReference type="EMBL" id="KAK9950868.1"/>
    </source>
</evidence>
<name>A0AAW1YQ78_RUBAR</name>
<dbReference type="Proteomes" id="UP001457282">
    <property type="component" value="Unassembled WGS sequence"/>
</dbReference>
<keyword evidence="2" id="KW-1185">Reference proteome</keyword>